<dbReference type="CDD" id="cd21037">
    <property type="entry name" value="MLKL_NTD"/>
    <property type="match status" value="1"/>
</dbReference>
<dbReference type="Gene3D" id="3.40.50.12660">
    <property type="match status" value="2"/>
</dbReference>
<keyword evidence="1" id="KW-0812">Transmembrane</keyword>
<reference evidence="3" key="1">
    <citation type="submission" date="2023-06" db="EMBL/GenBank/DDBJ databases">
        <authorList>
            <consortium name="Lawrence Berkeley National Laboratory"/>
            <person name="Ahrendt S."/>
            <person name="Sahu N."/>
            <person name="Indic B."/>
            <person name="Wong-Bajracharya J."/>
            <person name="Merenyi Z."/>
            <person name="Ke H.-M."/>
            <person name="Monk M."/>
            <person name="Kocsube S."/>
            <person name="Drula E."/>
            <person name="Lipzen A."/>
            <person name="Balint B."/>
            <person name="Henrissat B."/>
            <person name="Andreopoulos B."/>
            <person name="Martin F.M."/>
            <person name="Harder C.B."/>
            <person name="Rigling D."/>
            <person name="Ford K.L."/>
            <person name="Foster G.D."/>
            <person name="Pangilinan J."/>
            <person name="Papanicolaou A."/>
            <person name="Barry K."/>
            <person name="LaButti K."/>
            <person name="Viragh M."/>
            <person name="Koriabine M."/>
            <person name="Yan M."/>
            <person name="Riley R."/>
            <person name="Champramary S."/>
            <person name="Plett K.L."/>
            <person name="Tsai I.J."/>
            <person name="Slot J."/>
            <person name="Sipos G."/>
            <person name="Plett J."/>
            <person name="Nagy L.G."/>
            <person name="Grigoriev I.V."/>
        </authorList>
    </citation>
    <scope>NUCLEOTIDE SEQUENCE</scope>
    <source>
        <strain evidence="3">ICMP 16352</strain>
    </source>
</reference>
<evidence type="ECO:0000256" key="1">
    <source>
        <dbReference type="SAM" id="Phobius"/>
    </source>
</evidence>
<accession>A0AA39TA48</accession>
<dbReference type="Proteomes" id="UP001175227">
    <property type="component" value="Unassembled WGS sequence"/>
</dbReference>
<protein>
    <recommendedName>
        <fullName evidence="5">Fungal N-terminal domain-containing protein</fullName>
    </recommendedName>
</protein>
<keyword evidence="2" id="KW-0732">Signal</keyword>
<name>A0AA39TA48_9AGAR</name>
<dbReference type="EMBL" id="JAUEPR010000023">
    <property type="protein sequence ID" value="KAK0475406.1"/>
    <property type="molecule type" value="Genomic_DNA"/>
</dbReference>
<dbReference type="InterPro" id="IPR036537">
    <property type="entry name" value="Adaptor_Cbl_N_dom_sf"/>
</dbReference>
<organism evidence="3 4">
    <name type="scientific">Armillaria novae-zelandiae</name>
    <dbReference type="NCBI Taxonomy" id="153914"/>
    <lineage>
        <taxon>Eukaryota</taxon>
        <taxon>Fungi</taxon>
        <taxon>Dikarya</taxon>
        <taxon>Basidiomycota</taxon>
        <taxon>Agaricomycotina</taxon>
        <taxon>Agaricomycetes</taxon>
        <taxon>Agaricomycetidae</taxon>
        <taxon>Agaricales</taxon>
        <taxon>Marasmiineae</taxon>
        <taxon>Physalacriaceae</taxon>
        <taxon>Armillaria</taxon>
    </lineage>
</organism>
<dbReference type="InterPro" id="IPR059179">
    <property type="entry name" value="MLKL-like_MCAfunc"/>
</dbReference>
<evidence type="ECO:0008006" key="5">
    <source>
        <dbReference type="Google" id="ProtNLM"/>
    </source>
</evidence>
<keyword evidence="4" id="KW-1185">Reference proteome</keyword>
<dbReference type="GO" id="GO:0007166">
    <property type="term" value="P:cell surface receptor signaling pathway"/>
    <property type="evidence" value="ECO:0007669"/>
    <property type="project" value="InterPro"/>
</dbReference>
<keyword evidence="1" id="KW-0472">Membrane</keyword>
<feature type="chain" id="PRO_5041443985" description="Fungal N-terminal domain-containing protein" evidence="2">
    <location>
        <begin position="22"/>
        <end position="536"/>
    </location>
</feature>
<proteinExistence type="predicted"/>
<feature type="signal peptide" evidence="2">
    <location>
        <begin position="1"/>
        <end position="21"/>
    </location>
</feature>
<evidence type="ECO:0000256" key="2">
    <source>
        <dbReference type="SAM" id="SignalP"/>
    </source>
</evidence>
<sequence length="536" mass="60343">MGSKAKGIIRPILVLLRGLQATGDIAPLPYIKGIAALAVTVLELVDNASTNNQDIQELVERIGNTVATVNDVAVTYSRNGGEDMSSIEELCVDFQQCLEAITAKVREMERQNAGSGRIMQYLMTPNIRDETNGFVRQVDDLQRDFNTKNILRIGANNEVSYNYLRALECGMRELRTEHSDMNRTLTLLLVSHNELRARFSNQGLLPGATGHISKRNRSELCHFPWLLAYIKTSPQGTAVIQNAIDNRYTTYYLILASLSTTLFWTVSCFTNFLPAPSGLYSRRAKTRHYISPCIPSSTSGNTIYRHGPRRKALCFLQIGINYFGQTGQLKGDINDARNIREFLIYDSPDPRQRPTRKNIIERYETLEAADKFVPREEDMKKVSLFIDSRPRRILPTFVTFTVILPVDYDRHGNILHEEMYPVMLGLCLQAAGLHAVILRELWYDSDTHFMSPRSLTSAKTTAADVVIWSGAEGTAFRETAVRGVAAFISSLKMNPKQSCRELLHALRDSLTARHHSETPQLITSSQRIDLDLPATL</sequence>
<feature type="transmembrane region" description="Helical" evidence="1">
    <location>
        <begin position="251"/>
        <end position="273"/>
    </location>
</feature>
<evidence type="ECO:0000313" key="3">
    <source>
        <dbReference type="EMBL" id="KAK0475406.1"/>
    </source>
</evidence>
<dbReference type="AlphaFoldDB" id="A0AA39TA48"/>
<gene>
    <name evidence="3" type="ORF">IW261DRAFT_1422238</name>
</gene>
<comment type="caution">
    <text evidence="3">The sequence shown here is derived from an EMBL/GenBank/DDBJ whole genome shotgun (WGS) entry which is preliminary data.</text>
</comment>
<keyword evidence="1" id="KW-1133">Transmembrane helix</keyword>
<dbReference type="Gene3D" id="1.20.930.20">
    <property type="entry name" value="Adaptor protein Cbl, N-terminal domain"/>
    <property type="match status" value="1"/>
</dbReference>
<evidence type="ECO:0000313" key="4">
    <source>
        <dbReference type="Proteomes" id="UP001175227"/>
    </source>
</evidence>